<dbReference type="PANTHER" id="PTHR48050:SF13">
    <property type="entry name" value="STEROL 3-BETA-GLUCOSYLTRANSFERASE UGT80A2"/>
    <property type="match status" value="1"/>
</dbReference>
<dbReference type="FunFam" id="3.40.50.2000:FF:000009">
    <property type="entry name" value="Sterol 3-beta-glucosyltransferase UGT80A2"/>
    <property type="match status" value="1"/>
</dbReference>
<feature type="domain" description="Glycosyltransferase family 28 N-terminal" evidence="1">
    <location>
        <begin position="17"/>
        <end position="143"/>
    </location>
</feature>
<evidence type="ECO:0000259" key="2">
    <source>
        <dbReference type="Pfam" id="PF06722"/>
    </source>
</evidence>
<protein>
    <submittedName>
        <fullName evidence="3">Glycosyltransferase family 28 N-terminal domain protein</fullName>
    </submittedName>
</protein>
<dbReference type="SUPFAM" id="SSF53756">
    <property type="entry name" value="UDP-Glycosyltransferase/glycogen phosphorylase"/>
    <property type="match status" value="1"/>
</dbReference>
<keyword evidence="4" id="KW-1185">Reference proteome</keyword>
<dbReference type="GO" id="GO:0033072">
    <property type="term" value="P:vancomycin biosynthetic process"/>
    <property type="evidence" value="ECO:0007669"/>
    <property type="project" value="UniProtKB-ARBA"/>
</dbReference>
<reference evidence="3 4" key="1">
    <citation type="submission" date="2012-05" db="EMBL/GenBank/DDBJ databases">
        <authorList>
            <person name="Harkins D.M."/>
            <person name="Madupu R."/>
            <person name="Durkin A.S."/>
            <person name="Torralba M."/>
            <person name="Methe B."/>
            <person name="Sutton G.G."/>
            <person name="Nelson K.E."/>
        </authorList>
    </citation>
    <scope>NUCLEOTIDE SEQUENCE [LARGE SCALE GENOMIC DNA]</scope>
    <source>
        <strain evidence="3 4">F0489</strain>
    </source>
</reference>
<dbReference type="GO" id="GO:0008194">
    <property type="term" value="F:UDP-glycosyltransferase activity"/>
    <property type="evidence" value="ECO:0007669"/>
    <property type="project" value="InterPro"/>
</dbReference>
<dbReference type="InterPro" id="IPR010610">
    <property type="entry name" value="EryCIII-like_C"/>
</dbReference>
<dbReference type="OrthoDB" id="3253247at2"/>
<accession>J0X7J8</accession>
<dbReference type="AlphaFoldDB" id="J0X7J8"/>
<dbReference type="InterPro" id="IPR050426">
    <property type="entry name" value="Glycosyltransferase_28"/>
</dbReference>
<dbReference type="Pfam" id="PF06722">
    <property type="entry name" value="EryCIII-like_C"/>
    <property type="match status" value="1"/>
</dbReference>
<keyword evidence="3" id="KW-0808">Transferase</keyword>
<dbReference type="RefSeq" id="WP_008731410.1">
    <property type="nucleotide sequence ID" value="NZ_AKFT01000107.1"/>
</dbReference>
<dbReference type="CDD" id="cd03784">
    <property type="entry name" value="GT1_Gtf-like"/>
    <property type="match status" value="1"/>
</dbReference>
<evidence type="ECO:0000259" key="1">
    <source>
        <dbReference type="Pfam" id="PF03033"/>
    </source>
</evidence>
<dbReference type="Pfam" id="PF03033">
    <property type="entry name" value="Glyco_transf_28"/>
    <property type="match status" value="1"/>
</dbReference>
<name>J0X7J8_9ACTO</name>
<evidence type="ECO:0000313" key="4">
    <source>
        <dbReference type="Proteomes" id="UP000002941"/>
    </source>
</evidence>
<dbReference type="GO" id="GO:0005975">
    <property type="term" value="P:carbohydrate metabolic process"/>
    <property type="evidence" value="ECO:0007669"/>
    <property type="project" value="InterPro"/>
</dbReference>
<gene>
    <name evidence="3" type="ORF">HMPREF1318_2289</name>
</gene>
<sequence length="422" mass="44166">MGTTDSSSPIVGSRPLFITTGSRGDVQPFLALARALAESGAGPVVAAPRRFGDLATRFGVEFVGLDDSILDLQDDLVGAGPVRAALSLGRIRPLMRRWLDDLAELANKEAGRADVVVFTQKALGGASIAERLGTPGLPAQLIPTGPPTSDFQVPFAPAGTPRSLRRASWSLVGASEAPWRRMVAQWRSTRLGLTTRPIPFSRIIASRGILSAWSPRLLAAPPEWRPSQGPLGFWRSRATGALPADVERFLAAGPPPVVVGFGSMMHGDPARLAREVVDGLRRAGRRGILLAGWAGLNASGGDDVLAIEEAPLDGLLPRAAAVVHHGGVGTVGAALHAGTPQIIRPFFGDQPFWAGRLRELGVAPRPLKRVTGEALAERLRVIDDLADAAGALGEAMADEDGCTAAIDRINRVLGRGGAAGFG</sequence>
<dbReference type="PATRIC" id="fig|1125718.3.peg.1368"/>
<evidence type="ECO:0000313" key="3">
    <source>
        <dbReference type="EMBL" id="EJF44611.1"/>
    </source>
</evidence>
<dbReference type="EMBL" id="AKFT01000107">
    <property type="protein sequence ID" value="EJF44611.1"/>
    <property type="molecule type" value="Genomic_DNA"/>
</dbReference>
<dbReference type="GO" id="GO:0016758">
    <property type="term" value="F:hexosyltransferase activity"/>
    <property type="evidence" value="ECO:0007669"/>
    <property type="project" value="InterPro"/>
</dbReference>
<dbReference type="InterPro" id="IPR004276">
    <property type="entry name" value="GlycoTrans_28_N"/>
</dbReference>
<dbReference type="eggNOG" id="COG1819">
    <property type="taxonomic scope" value="Bacteria"/>
</dbReference>
<proteinExistence type="predicted"/>
<comment type="caution">
    <text evidence="3">The sequence shown here is derived from an EMBL/GenBank/DDBJ whole genome shotgun (WGS) entry which is preliminary data.</text>
</comment>
<dbReference type="InterPro" id="IPR002213">
    <property type="entry name" value="UDP_glucos_trans"/>
</dbReference>
<feature type="domain" description="Erythromycin biosynthesis protein CIII-like C-terminal" evidence="2">
    <location>
        <begin position="302"/>
        <end position="391"/>
    </location>
</feature>
<dbReference type="Gene3D" id="3.40.50.2000">
    <property type="entry name" value="Glycogen Phosphorylase B"/>
    <property type="match status" value="2"/>
</dbReference>
<dbReference type="Proteomes" id="UP000002941">
    <property type="component" value="Unassembled WGS sequence"/>
</dbReference>
<dbReference type="PANTHER" id="PTHR48050">
    <property type="entry name" value="STEROL 3-BETA-GLUCOSYLTRANSFERASE"/>
    <property type="match status" value="1"/>
</dbReference>
<organism evidence="3 4">
    <name type="scientific">Actinomyces massiliensis F0489</name>
    <dbReference type="NCBI Taxonomy" id="1125718"/>
    <lineage>
        <taxon>Bacteria</taxon>
        <taxon>Bacillati</taxon>
        <taxon>Actinomycetota</taxon>
        <taxon>Actinomycetes</taxon>
        <taxon>Actinomycetales</taxon>
        <taxon>Actinomycetaceae</taxon>
        <taxon>Actinomyces</taxon>
    </lineage>
</organism>